<sequence length="51" mass="5964">MCLVITLIFSALAYTFYTDGNMQGFYLNISIALLFLLLMTRNIIKEKKREK</sequence>
<name>A0A5C2H867_9BACT</name>
<keyword evidence="2" id="KW-1185">Reference proteome</keyword>
<dbReference type="KEGG" id="apai:APAC_0507"/>
<dbReference type="Pfam" id="PF17431">
    <property type="entry name" value="YpmT"/>
    <property type="match status" value="1"/>
</dbReference>
<reference evidence="1" key="2">
    <citation type="submission" date="2019-09" db="EMBL/GenBank/DDBJ databases">
        <title>Taxonomic note: a critical rebuttal of the proposed division of the genus Arcobacter into six genera, emended descriptions of Arcobacter anaerophilus and the genus Arcobacter, and an assessment of genus-level boundaries for Epsilonproteobacteria using in silico genomic comparator tools.</title>
        <authorList>
            <person name="On S.L.W."/>
            <person name="Miller W.G."/>
            <person name="Biggs P."/>
            <person name="Cornelius A."/>
            <person name="Vandamme P."/>
        </authorList>
    </citation>
    <scope>NUCLEOTIDE SEQUENCE [LARGE SCALE GENOMIC DNA]</scope>
    <source>
        <strain evidence="1">LMG 26638</strain>
    </source>
</reference>
<accession>A0A5C2H867</accession>
<dbReference type="AlphaFoldDB" id="A0A5C2H867"/>
<evidence type="ECO:0000313" key="2">
    <source>
        <dbReference type="Proteomes" id="UP000322726"/>
    </source>
</evidence>
<dbReference type="RefSeq" id="WP_170170094.1">
    <property type="nucleotide sequence ID" value="NZ_BMEF01000002.1"/>
</dbReference>
<dbReference type="EMBL" id="CP035928">
    <property type="protein sequence ID" value="QEP33665.1"/>
    <property type="molecule type" value="Genomic_DNA"/>
</dbReference>
<protein>
    <submittedName>
        <fullName evidence="1">Putative membrane protein</fullName>
    </submittedName>
</protein>
<proteinExistence type="predicted"/>
<gene>
    <name evidence="1" type="ORF">APAC_0507</name>
</gene>
<dbReference type="InterPro" id="IPR035403">
    <property type="entry name" value="YmpT-like"/>
</dbReference>
<dbReference type="Proteomes" id="UP000322726">
    <property type="component" value="Chromosome"/>
</dbReference>
<evidence type="ECO:0000313" key="1">
    <source>
        <dbReference type="EMBL" id="QEP33665.1"/>
    </source>
</evidence>
<organism evidence="1 2">
    <name type="scientific">Malaciobacter pacificus</name>
    <dbReference type="NCBI Taxonomy" id="1080223"/>
    <lineage>
        <taxon>Bacteria</taxon>
        <taxon>Pseudomonadati</taxon>
        <taxon>Campylobacterota</taxon>
        <taxon>Epsilonproteobacteria</taxon>
        <taxon>Campylobacterales</taxon>
        <taxon>Arcobacteraceae</taxon>
        <taxon>Malaciobacter</taxon>
    </lineage>
</organism>
<reference evidence="1" key="1">
    <citation type="submission" date="2019-09" db="EMBL/GenBank/DDBJ databases">
        <title>Complete genome sequencing of four Arcobacter species reveals a diverse suite of mobile elements.</title>
        <authorList>
            <person name="Miller W.G."/>
            <person name="Yee E."/>
            <person name="Bono J.L."/>
        </authorList>
    </citation>
    <scope>NUCLEOTIDE SEQUENCE [LARGE SCALE GENOMIC DNA]</scope>
    <source>
        <strain evidence="1">LMG 26638</strain>
    </source>
</reference>